<dbReference type="PANTHER" id="PTHR22602">
    <property type="entry name" value="TRANSFERASE CAF17, MITOCHONDRIAL-RELATED"/>
    <property type="match status" value="1"/>
</dbReference>
<evidence type="ECO:0000256" key="1">
    <source>
        <dbReference type="ARBA" id="ARBA00022946"/>
    </source>
</evidence>
<evidence type="ECO:0000313" key="3">
    <source>
        <dbReference type="RefSeq" id="WP_051378487.1"/>
    </source>
</evidence>
<dbReference type="InterPro" id="IPR027266">
    <property type="entry name" value="TrmE/GcvT-like"/>
</dbReference>
<dbReference type="InterPro" id="IPR045179">
    <property type="entry name" value="YgfZ/GcvT"/>
</dbReference>
<dbReference type="InterPro" id="IPR017703">
    <property type="entry name" value="YgfZ/GCV_T_CS"/>
</dbReference>
<proteinExistence type="predicted"/>
<dbReference type="PANTHER" id="PTHR22602:SF0">
    <property type="entry name" value="TRANSFERASE CAF17, MITOCHONDRIAL-RELATED"/>
    <property type="match status" value="1"/>
</dbReference>
<dbReference type="AlphaFoldDB" id="A0A8B6X978"/>
<dbReference type="Gene3D" id="3.30.1360.120">
    <property type="entry name" value="Probable tRNA modification gtpase trme, domain 1"/>
    <property type="match status" value="1"/>
</dbReference>
<keyword evidence="1" id="KW-0809">Transit peptide</keyword>
<dbReference type="NCBIfam" id="TIGR03317">
    <property type="entry name" value="ygfZ_signature"/>
    <property type="match status" value="1"/>
</dbReference>
<dbReference type="Proteomes" id="UP000675920">
    <property type="component" value="Unplaced"/>
</dbReference>
<protein>
    <submittedName>
        <fullName evidence="3">YgfZ/GcvT domain-containing protein</fullName>
    </submittedName>
</protein>
<sequence length="318" mass="33966">MSQPATADVQNPAAEFEATYARRPLRAALEHLGVVKVTGADASAFLQTQFTNEVVKQTGVAALNGYCTNKGRLLATFIQWSFETDGQREWRLAMARELVPAFVKRLSMFVLRSKVKIEDVTATTPLVGYLLADVPADWPAAPYGIAAGGTVVRLADALGRARFIVSGEVAVEAEAISADVWRLSDIDAGIARVTQPTQEAFVPQMINFELVGGVNFKKGCYPGQEVVARSQYLGKLRRRSFLMRGELAEGIAAGAPVEQEGAADPVGVVVEAAPNLVGGLDVLIETTVGAIEAPITVAGKTLVRLELPYKLPSEQQAA</sequence>
<organism evidence="2 3">
    <name type="scientific">Derxia gummosa DSM 723</name>
    <dbReference type="NCBI Taxonomy" id="1121388"/>
    <lineage>
        <taxon>Bacteria</taxon>
        <taxon>Pseudomonadati</taxon>
        <taxon>Pseudomonadota</taxon>
        <taxon>Betaproteobacteria</taxon>
        <taxon>Burkholderiales</taxon>
        <taxon>Alcaligenaceae</taxon>
        <taxon>Derxia</taxon>
    </lineage>
</organism>
<evidence type="ECO:0000313" key="2">
    <source>
        <dbReference type="Proteomes" id="UP000675920"/>
    </source>
</evidence>
<reference evidence="3" key="1">
    <citation type="submission" date="2025-08" db="UniProtKB">
        <authorList>
            <consortium name="RefSeq"/>
        </authorList>
    </citation>
    <scope>IDENTIFICATION</scope>
</reference>
<dbReference type="RefSeq" id="WP_051378487.1">
    <property type="nucleotide sequence ID" value="NZ_AXWS01000008.1"/>
</dbReference>
<accession>A0A8B6X978</accession>
<dbReference type="Gene3D" id="2.40.30.160">
    <property type="match status" value="1"/>
</dbReference>
<keyword evidence="2" id="KW-1185">Reference proteome</keyword>
<dbReference type="SUPFAM" id="SSF103025">
    <property type="entry name" value="Folate-binding domain"/>
    <property type="match status" value="1"/>
</dbReference>
<name>A0A8B6X978_9BURK</name>
<dbReference type="GO" id="GO:0016226">
    <property type="term" value="P:iron-sulfur cluster assembly"/>
    <property type="evidence" value="ECO:0007669"/>
    <property type="project" value="TreeGrafter"/>
</dbReference>
<dbReference type="OrthoDB" id="9796287at2"/>